<dbReference type="InterPro" id="IPR015919">
    <property type="entry name" value="Cadherin-like_sf"/>
</dbReference>
<evidence type="ECO:0000256" key="14">
    <source>
        <dbReference type="PROSITE-ProRule" id="PRU00076"/>
    </source>
</evidence>
<feature type="domain" description="Cadherin" evidence="19">
    <location>
        <begin position="3261"/>
        <end position="3366"/>
    </location>
</feature>
<dbReference type="GO" id="GO:0016477">
    <property type="term" value="P:cell migration"/>
    <property type="evidence" value="ECO:0007669"/>
    <property type="project" value="TreeGrafter"/>
</dbReference>
<dbReference type="GO" id="GO:0008013">
    <property type="term" value="F:beta-catenin binding"/>
    <property type="evidence" value="ECO:0007669"/>
    <property type="project" value="TreeGrafter"/>
</dbReference>
<evidence type="ECO:0000256" key="16">
    <source>
        <dbReference type="SAM" id="Phobius"/>
    </source>
</evidence>
<feature type="domain" description="Cadherin" evidence="19">
    <location>
        <begin position="138"/>
        <end position="245"/>
    </location>
</feature>
<dbReference type="InterPro" id="IPR039808">
    <property type="entry name" value="Cadherin"/>
</dbReference>
<dbReference type="Pfam" id="PF00028">
    <property type="entry name" value="Cadherin"/>
    <property type="match status" value="26"/>
</dbReference>
<dbReference type="FunFam" id="2.60.40.60:FF:000020">
    <property type="entry name" value="Dachsous cadherin-related 1b"/>
    <property type="match status" value="1"/>
</dbReference>
<feature type="domain" description="Laminin G" evidence="17">
    <location>
        <begin position="3751"/>
        <end position="3917"/>
    </location>
</feature>
<dbReference type="FunFam" id="2.60.40.60:FF:000051">
    <property type="entry name" value="FAT atypical cadherin 1"/>
    <property type="match status" value="1"/>
</dbReference>
<keyword evidence="10 16" id="KW-0472">Membrane</keyword>
<feature type="domain" description="Cadherin" evidence="19">
    <location>
        <begin position="2427"/>
        <end position="2530"/>
    </location>
</feature>
<feature type="domain" description="Cadherin" evidence="19">
    <location>
        <begin position="1214"/>
        <end position="1305"/>
    </location>
</feature>
<evidence type="ECO:0000259" key="18">
    <source>
        <dbReference type="PROSITE" id="PS50026"/>
    </source>
</evidence>
<feature type="disulfide bond" evidence="14">
    <location>
        <begin position="3947"/>
        <end position="3956"/>
    </location>
</feature>
<feature type="domain" description="Cadherin" evidence="19">
    <location>
        <begin position="1010"/>
        <end position="1114"/>
    </location>
</feature>
<dbReference type="GO" id="GO:0031175">
    <property type="term" value="P:neuron projection development"/>
    <property type="evidence" value="ECO:0007669"/>
    <property type="project" value="TreeGrafter"/>
</dbReference>
<dbReference type="InterPro" id="IPR001791">
    <property type="entry name" value="Laminin_G"/>
</dbReference>
<feature type="domain" description="Cadherin" evidence="19">
    <location>
        <begin position="349"/>
        <end position="442"/>
    </location>
</feature>
<feature type="domain" description="Cadherin" evidence="19">
    <location>
        <begin position="1503"/>
        <end position="1607"/>
    </location>
</feature>
<dbReference type="FunFam" id="2.60.40.60:FF:000071">
    <property type="entry name" value="FAT atypical cadherin 1"/>
    <property type="match status" value="1"/>
</dbReference>
<dbReference type="Gene3D" id="2.60.40.60">
    <property type="entry name" value="Cadherins"/>
    <property type="match status" value="34"/>
</dbReference>
<keyword evidence="11 14" id="KW-1015">Disulfide bond</keyword>
<dbReference type="PRINTS" id="PR00205">
    <property type="entry name" value="CADHERIN"/>
</dbReference>
<feature type="disulfide bond" evidence="14">
    <location>
        <begin position="3928"/>
        <end position="3945"/>
    </location>
</feature>
<keyword evidence="3 14" id="KW-0245">EGF-like domain</keyword>
<evidence type="ECO:0000259" key="17">
    <source>
        <dbReference type="PROSITE" id="PS50025"/>
    </source>
</evidence>
<evidence type="ECO:0000256" key="4">
    <source>
        <dbReference type="ARBA" id="ARBA00022692"/>
    </source>
</evidence>
<keyword evidence="4 16" id="KW-0812">Transmembrane</keyword>
<dbReference type="STRING" id="109280.ENSHCOP00000004180"/>
<dbReference type="FunFam" id="2.60.40.60:FF:000084">
    <property type="entry name" value="FAT atypical cadherin 3"/>
    <property type="match status" value="1"/>
</dbReference>
<dbReference type="FunFam" id="2.60.40.60:FF:000186">
    <property type="entry name" value="FAT atypical cadherin 2"/>
    <property type="match status" value="1"/>
</dbReference>
<evidence type="ECO:0000313" key="20">
    <source>
        <dbReference type="Ensembl" id="ENSHCOP00000004180.1"/>
    </source>
</evidence>
<feature type="domain" description="Cadherin" evidence="19">
    <location>
        <begin position="903"/>
        <end position="1009"/>
    </location>
</feature>
<dbReference type="PANTHER" id="PTHR24027">
    <property type="entry name" value="CADHERIN-23"/>
    <property type="match status" value="1"/>
</dbReference>
<dbReference type="FunFam" id="2.60.40.60:FF:000021">
    <property type="entry name" value="FAT atypical cadherin 1"/>
    <property type="match status" value="2"/>
</dbReference>
<keyword evidence="2" id="KW-1003">Cell membrane</keyword>
<feature type="domain" description="Cadherin" evidence="19">
    <location>
        <begin position="2744"/>
        <end position="2854"/>
    </location>
</feature>
<dbReference type="FunFam" id="2.60.40.60:FF:000066">
    <property type="entry name" value="FAT atypical cadherin 1"/>
    <property type="match status" value="1"/>
</dbReference>
<dbReference type="FunFam" id="2.60.40.60:FF:000064">
    <property type="entry name" value="FAT atypical cadherin 1"/>
    <property type="match status" value="1"/>
</dbReference>
<accession>A0A3Q2XI81</accession>
<evidence type="ECO:0000259" key="19">
    <source>
        <dbReference type="PROSITE" id="PS50268"/>
    </source>
</evidence>
<dbReference type="GO" id="GO:0016342">
    <property type="term" value="C:catenin complex"/>
    <property type="evidence" value="ECO:0007669"/>
    <property type="project" value="TreeGrafter"/>
</dbReference>
<feature type="domain" description="Cadherin" evidence="19">
    <location>
        <begin position="2855"/>
        <end position="2960"/>
    </location>
</feature>
<feature type="domain" description="Cadherin" evidence="19">
    <location>
        <begin position="2638"/>
        <end position="2743"/>
    </location>
</feature>
<dbReference type="InterPro" id="IPR000742">
    <property type="entry name" value="EGF"/>
</dbReference>
<evidence type="ECO:0000256" key="10">
    <source>
        <dbReference type="ARBA" id="ARBA00023136"/>
    </source>
</evidence>
<evidence type="ECO:0000256" key="15">
    <source>
        <dbReference type="SAM" id="MobiDB-lite"/>
    </source>
</evidence>
<dbReference type="Gene3D" id="2.60.120.200">
    <property type="match status" value="1"/>
</dbReference>
<feature type="domain" description="Cadherin" evidence="19">
    <location>
        <begin position="2119"/>
        <end position="2217"/>
    </location>
</feature>
<dbReference type="FunFam" id="2.60.40.60:FF:000058">
    <property type="entry name" value="FAT atypical cadherin 3"/>
    <property type="match status" value="1"/>
</dbReference>
<reference evidence="20" key="1">
    <citation type="submission" date="2025-08" db="UniProtKB">
        <authorList>
            <consortium name="Ensembl"/>
        </authorList>
    </citation>
    <scope>IDENTIFICATION</scope>
</reference>
<dbReference type="GO" id="GO:0009653">
    <property type="term" value="P:anatomical structure morphogenesis"/>
    <property type="evidence" value="ECO:0007669"/>
    <property type="project" value="UniProtKB-ARBA"/>
</dbReference>
<reference evidence="20" key="2">
    <citation type="submission" date="2025-09" db="UniProtKB">
        <authorList>
            <consortium name="Ensembl"/>
        </authorList>
    </citation>
    <scope>IDENTIFICATION</scope>
</reference>
<feature type="domain" description="Cadherin" evidence="19">
    <location>
        <begin position="25"/>
        <end position="137"/>
    </location>
</feature>
<dbReference type="CDD" id="cd00110">
    <property type="entry name" value="LamG"/>
    <property type="match status" value="1"/>
</dbReference>
<dbReference type="FunFam" id="2.60.40.60:FF:000116">
    <property type="entry name" value="Dachsous cadherin-related 2"/>
    <property type="match status" value="1"/>
</dbReference>
<dbReference type="SMART" id="SM00112">
    <property type="entry name" value="CA"/>
    <property type="match status" value="32"/>
</dbReference>
<dbReference type="Gene3D" id="2.10.25.10">
    <property type="entry name" value="Laminin"/>
    <property type="match status" value="1"/>
</dbReference>
<feature type="domain" description="Cadherin" evidence="19">
    <location>
        <begin position="3161"/>
        <end position="3260"/>
    </location>
</feature>
<dbReference type="GO" id="GO:0005509">
    <property type="term" value="F:calcium ion binding"/>
    <property type="evidence" value="ECO:0007669"/>
    <property type="project" value="UniProtKB-UniRule"/>
</dbReference>
<dbReference type="PANTHER" id="PTHR24027:SF438">
    <property type="entry name" value="CADHERIN 23"/>
    <property type="match status" value="1"/>
</dbReference>
<evidence type="ECO:0000256" key="8">
    <source>
        <dbReference type="ARBA" id="ARBA00022889"/>
    </source>
</evidence>
<dbReference type="GO" id="GO:0007156">
    <property type="term" value="P:homophilic cell adhesion via plasma membrane adhesion molecules"/>
    <property type="evidence" value="ECO:0007669"/>
    <property type="project" value="InterPro"/>
</dbReference>
<dbReference type="FunFam" id="2.60.40.60:FF:000089">
    <property type="entry name" value="FAT atypical cadherin 1"/>
    <property type="match status" value="1"/>
</dbReference>
<keyword evidence="5" id="KW-0732">Signal</keyword>
<dbReference type="FunFam" id="2.60.40.60:FF:000026">
    <property type="entry name" value="FAT atypical cadherin 1"/>
    <property type="match status" value="2"/>
</dbReference>
<dbReference type="GO" id="GO:0045296">
    <property type="term" value="F:cadherin binding"/>
    <property type="evidence" value="ECO:0007669"/>
    <property type="project" value="TreeGrafter"/>
</dbReference>
<evidence type="ECO:0000256" key="13">
    <source>
        <dbReference type="PROSITE-ProRule" id="PRU00043"/>
    </source>
</evidence>
<dbReference type="SUPFAM" id="SSF49313">
    <property type="entry name" value="Cadherin-like"/>
    <property type="match status" value="33"/>
</dbReference>
<feature type="domain" description="Cadherin" evidence="19">
    <location>
        <begin position="1405"/>
        <end position="1502"/>
    </location>
</feature>
<dbReference type="InterPro" id="IPR020894">
    <property type="entry name" value="Cadherin_CS"/>
</dbReference>
<dbReference type="FunFam" id="2.60.40.60:FF:000041">
    <property type="entry name" value="FAT atypical cadherin 1"/>
    <property type="match status" value="1"/>
</dbReference>
<organism evidence="20 21">
    <name type="scientific">Hippocampus comes</name>
    <name type="common">Tiger tail seahorse</name>
    <dbReference type="NCBI Taxonomy" id="109280"/>
    <lineage>
        <taxon>Eukaryota</taxon>
        <taxon>Metazoa</taxon>
        <taxon>Chordata</taxon>
        <taxon>Craniata</taxon>
        <taxon>Vertebrata</taxon>
        <taxon>Euteleostomi</taxon>
        <taxon>Actinopterygii</taxon>
        <taxon>Neopterygii</taxon>
        <taxon>Teleostei</taxon>
        <taxon>Neoteleostei</taxon>
        <taxon>Acanthomorphata</taxon>
        <taxon>Syngnathiaria</taxon>
        <taxon>Syngnathiformes</taxon>
        <taxon>Syngnathoidei</taxon>
        <taxon>Syngnathidae</taxon>
        <taxon>Hippocampus</taxon>
    </lineage>
</organism>
<feature type="domain" description="Cadherin" evidence="19">
    <location>
        <begin position="3056"/>
        <end position="3160"/>
    </location>
</feature>
<keyword evidence="6" id="KW-0677">Repeat</keyword>
<evidence type="ECO:0000256" key="9">
    <source>
        <dbReference type="ARBA" id="ARBA00022989"/>
    </source>
</evidence>
<evidence type="ECO:0000256" key="3">
    <source>
        <dbReference type="ARBA" id="ARBA00022536"/>
    </source>
</evidence>
<feature type="domain" description="Cadherin" evidence="19">
    <location>
        <begin position="2325"/>
        <end position="2426"/>
    </location>
</feature>
<dbReference type="Pfam" id="PF02210">
    <property type="entry name" value="Laminin_G_2"/>
    <property type="match status" value="1"/>
</dbReference>
<name>A0A3Q2XI81_HIPCM</name>
<evidence type="ECO:0000313" key="21">
    <source>
        <dbReference type="Proteomes" id="UP000264820"/>
    </source>
</evidence>
<dbReference type="SMART" id="SM00282">
    <property type="entry name" value="LamG"/>
    <property type="match status" value="1"/>
</dbReference>
<feature type="region of interest" description="Disordered" evidence="15">
    <location>
        <begin position="4330"/>
        <end position="4361"/>
    </location>
</feature>
<feature type="domain" description="Cadherin" evidence="19">
    <location>
        <begin position="1706"/>
        <end position="1819"/>
    </location>
</feature>
<keyword evidence="21" id="KW-1185">Reference proteome</keyword>
<dbReference type="FunFam" id="2.60.40.60:FF:000039">
    <property type="entry name" value="FAT atypical cadherin 3"/>
    <property type="match status" value="1"/>
</dbReference>
<evidence type="ECO:0000256" key="2">
    <source>
        <dbReference type="ARBA" id="ARBA00022475"/>
    </source>
</evidence>
<dbReference type="FunFam" id="2.60.40.60:FF:000080">
    <property type="entry name" value="FAT atypical cadherin 1"/>
    <property type="match status" value="1"/>
</dbReference>
<evidence type="ECO:0000256" key="5">
    <source>
        <dbReference type="ARBA" id="ARBA00022729"/>
    </source>
</evidence>
<keyword evidence="8" id="KW-0130">Cell adhesion</keyword>
<evidence type="ECO:0000256" key="1">
    <source>
        <dbReference type="ARBA" id="ARBA00004162"/>
    </source>
</evidence>
<keyword evidence="12" id="KW-0325">Glycoprotein</keyword>
<feature type="domain" description="Cadherin" evidence="19">
    <location>
        <begin position="3491"/>
        <end position="3547"/>
    </location>
</feature>
<keyword evidence="9 16" id="KW-1133">Transmembrane helix</keyword>
<dbReference type="PROSITE" id="PS00232">
    <property type="entry name" value="CADHERIN_1"/>
    <property type="match status" value="12"/>
</dbReference>
<feature type="region of interest" description="Disordered" evidence="15">
    <location>
        <begin position="4076"/>
        <end position="4137"/>
    </location>
</feature>
<feature type="domain" description="Cadherin" evidence="19">
    <location>
        <begin position="3367"/>
        <end position="3472"/>
    </location>
</feature>
<feature type="domain" description="Cadherin" evidence="19">
    <location>
        <begin position="1916"/>
        <end position="2017"/>
    </location>
</feature>
<dbReference type="FunFam" id="2.60.40.60:FF:000053">
    <property type="entry name" value="FAT atypical cadherin 3"/>
    <property type="match status" value="1"/>
</dbReference>
<dbReference type="GeneTree" id="ENSGT00940000158507"/>
<comment type="caution">
    <text evidence="14">Lacks conserved residue(s) required for the propagation of feature annotation.</text>
</comment>
<dbReference type="SUPFAM" id="SSF49899">
    <property type="entry name" value="Concanavalin A-like lectins/glucanases"/>
    <property type="match status" value="1"/>
</dbReference>
<dbReference type="FunFam" id="2.60.40.60:FF:000276">
    <property type="entry name" value="FAT atypical cadherin 2"/>
    <property type="match status" value="2"/>
</dbReference>
<dbReference type="FunFam" id="2.60.40.60:FF:000065">
    <property type="entry name" value="FAT atypical cadherin 1"/>
    <property type="match status" value="1"/>
</dbReference>
<feature type="domain" description="Cadherin" evidence="19">
    <location>
        <begin position="693"/>
        <end position="797"/>
    </location>
</feature>
<keyword evidence="7 13" id="KW-0106">Calcium</keyword>
<evidence type="ECO:0000256" key="6">
    <source>
        <dbReference type="ARBA" id="ARBA00022737"/>
    </source>
</evidence>
<dbReference type="CDD" id="cd00054">
    <property type="entry name" value="EGF_CA"/>
    <property type="match status" value="1"/>
</dbReference>
<feature type="domain" description="Cadherin" evidence="19">
    <location>
        <begin position="2965"/>
        <end position="3055"/>
    </location>
</feature>
<comment type="subcellular location">
    <subcellularLocation>
        <location evidence="1">Cell membrane</location>
        <topology evidence="1">Single-pass membrane protein</topology>
    </subcellularLocation>
</comment>
<dbReference type="InterPro" id="IPR002126">
    <property type="entry name" value="Cadherin-like_dom"/>
</dbReference>
<dbReference type="Proteomes" id="UP000264820">
    <property type="component" value="Unplaced"/>
</dbReference>
<feature type="domain" description="Cadherin" evidence="19">
    <location>
        <begin position="1332"/>
        <end position="1397"/>
    </location>
</feature>
<feature type="domain" description="Cadherin" evidence="19">
    <location>
        <begin position="555"/>
        <end position="647"/>
    </location>
</feature>
<dbReference type="SMART" id="SM00181">
    <property type="entry name" value="EGF"/>
    <property type="match status" value="2"/>
</dbReference>
<feature type="domain" description="Cadherin" evidence="19">
    <location>
        <begin position="443"/>
        <end position="548"/>
    </location>
</feature>
<feature type="domain" description="Cadherin" evidence="19">
    <location>
        <begin position="2218"/>
        <end position="2324"/>
    </location>
</feature>
<dbReference type="PROSITE" id="PS00022">
    <property type="entry name" value="EGF_1"/>
    <property type="match status" value="1"/>
</dbReference>
<feature type="domain" description="Cadherin" evidence="19">
    <location>
        <begin position="2531"/>
        <end position="2637"/>
    </location>
</feature>
<dbReference type="SUPFAM" id="SSF57196">
    <property type="entry name" value="EGF/Laminin"/>
    <property type="match status" value="1"/>
</dbReference>
<dbReference type="PROSITE" id="PS50026">
    <property type="entry name" value="EGF_3"/>
    <property type="match status" value="1"/>
</dbReference>
<dbReference type="FunFam" id="2.60.40.60:FF:000061">
    <property type="entry name" value="FAT atypical cadherin 3"/>
    <property type="match status" value="2"/>
</dbReference>
<dbReference type="Ensembl" id="ENSHCOT00000007477.1">
    <property type="protein sequence ID" value="ENSHCOP00000004180.1"/>
    <property type="gene ID" value="ENSHCOG00000006160.1"/>
</dbReference>
<dbReference type="InterPro" id="IPR013320">
    <property type="entry name" value="ConA-like_dom_sf"/>
</dbReference>
<dbReference type="FunFam" id="2.60.40.60:FF:000033">
    <property type="entry name" value="FAT atypical cadherin 1"/>
    <property type="match status" value="2"/>
</dbReference>
<feature type="domain" description="Cadherin" evidence="19">
    <location>
        <begin position="1608"/>
        <end position="1705"/>
    </location>
</feature>
<evidence type="ECO:0000256" key="11">
    <source>
        <dbReference type="ARBA" id="ARBA00023157"/>
    </source>
</evidence>
<protein>
    <submittedName>
        <fullName evidence="20">FAT atypical cadherin 2</fullName>
    </submittedName>
</protein>
<evidence type="ECO:0000256" key="12">
    <source>
        <dbReference type="ARBA" id="ARBA00023180"/>
    </source>
</evidence>
<feature type="domain" description="EGF-like" evidence="18">
    <location>
        <begin position="3919"/>
        <end position="3957"/>
    </location>
</feature>
<feature type="domain" description="Cadherin" evidence="19">
    <location>
        <begin position="2018"/>
        <end position="2118"/>
    </location>
</feature>
<feature type="compositionally biased region" description="Polar residues" evidence="15">
    <location>
        <begin position="4339"/>
        <end position="4348"/>
    </location>
</feature>
<feature type="domain" description="Cadherin" evidence="19">
    <location>
        <begin position="1115"/>
        <end position="1193"/>
    </location>
</feature>
<dbReference type="FunFam" id="2.60.40.60:FF:000059">
    <property type="entry name" value="FAT atypical cadherin 3"/>
    <property type="match status" value="1"/>
</dbReference>
<dbReference type="FunFam" id="2.60.40.60:FF:000032">
    <property type="entry name" value="FAT atypical cadherin 1"/>
    <property type="match status" value="1"/>
</dbReference>
<dbReference type="PROSITE" id="PS50268">
    <property type="entry name" value="CADHERIN_2"/>
    <property type="match status" value="33"/>
</dbReference>
<proteinExistence type="predicted"/>
<feature type="domain" description="Cadherin" evidence="19">
    <location>
        <begin position="1820"/>
        <end position="1915"/>
    </location>
</feature>
<feature type="transmembrane region" description="Helical" evidence="16">
    <location>
        <begin position="4046"/>
        <end position="4066"/>
    </location>
</feature>
<dbReference type="CDD" id="cd11304">
    <property type="entry name" value="Cadherin_repeat"/>
    <property type="match status" value="30"/>
</dbReference>
<dbReference type="FunFam" id="2.60.40.60:FF:000015">
    <property type="entry name" value="FAT atypical cadherin 1"/>
    <property type="match status" value="1"/>
</dbReference>
<feature type="domain" description="Cadherin" evidence="19">
    <location>
        <begin position="798"/>
        <end position="902"/>
    </location>
</feature>
<sequence>MQRHISFPLKFPPLQLKAGSPLRFTHHLYNTTIDENSGAGSYVETPVKMGLEMADAFWEIKYVIVSGDESGYFQAEDVKVGDFCFLRIKTQHVALLNREVRDAYTLTVEATESTQELQAKTKVFVQILDTNDLKPLFDPSSYSVAIPEDTPLQSSLVRVRAADADMGSNAEFYYSFTIKSHPFVVDPFSGTIRLLKRLNHTRSERYELTVLAEDRTKRISGIQKFGNVAKVSIKVQKAAAASPVVKPPANPSISADGTVTINVHVEAGLKPVKSLRIIGGDPHKNFEVIPEGLQGSNFQIVSTKKIVWSQSPFGLNLSLQAQDISSPSLMSPIAKIHIPAFHYRPKSFLEETYILVLSEMSPPKTFVAKVSVDSGTVTYSIKTNPDSSKFKINPKSGIIITRETFDYEDQNHYEFDVLANGGEAKAHVVVKIADENDNSPEFTPSSYQATVDENSPIGSSLLKIKATDKDDGKHSFVTYAIANADLLPFAIDPFTGVIFTTEHMDFELMKRWYHLRVWASDSGEPFSRVSECTVTITLNNVNDNVPLFERVGCNVTVPPDLAVGRTIVEMSAIDLDELQQLRYIIESGNEFQIFAINSVSGEVILKRAIPPGVNSFDLQVVASDGEHRSEASVVRVTVTSLGDEPTVSCQETFIFKQLTDKLIESVKPIWTEDVDYTSSDIHITNRHSPIFDAGVPSSLDLSEDYPLNSTVVRLDASDHDTGFNAMLTYAISGGNEDGCFVVDTFSGDLRLLCGLDRESKEFYILNISTYDLGTPQRSAWKFLAVNVLDVNDNPPLFDQPRHVIHIPENTKVDTVVFTARATDSDIGENGKVKYTLLTSIEIFRIEEVTGEVVVMAPLDRESSPRHDVWIEARDQSKLTPPMFATLHLVVVLQDVNDNPPTFVTKVYRVKIPEDLPVGTLLVWVESVDSDLGGGGLITYNLKNTESGIFRLDSSTGALTLERELDFERRASYNLTVRAVDHGPPRSLSSSCFVEIQVLDVNENLHPPLFSEFVYEAIVTEDAVAGTAVLTVTATDKDVGGDGVIRYRIHDGSGLGVFAIDEETGVIRTTGPLDREKVPHYWLSIVATDLGTEPRASWTHVYMDVLDINDNAPELSQPIYFASVPENVEAITSIVLVAASDADASSQGRLSFHITESHRTYFDVIVSDNGSPSLHSTATVVVRVLDDNDNWPKFTDKLFHVKLLAQRQQDGRLEVCRMMASDDDEGSNADVMYTLQDDHDGSFHIDSLTGVVTSLGDFWPGNYTILTIKATDAGNPPLSSAARLDIEWTSPEPPSAEPIAFDEPHFTFAVMETEPVTHMVGIIMTETYRLRWFHIVGGDEEKDFDIQRNSGTISIARRLDAARRSNYNLTVQVTDSHHSSTVQAYIRVLDMNEHRPIFLKTLYEVVPEDTPAWKDILHVAARDADANSKLVFSIQSSSNPISFKLFHLDPKSGVLATTDKLDYETIPLHTLVVMVRDQEIPVKRNFAKVMVHVEDCNDHAPAFLSTRYEAAVSNVPPGGTEVVRVKALDGDAGSNADIAYSLHSGNINNIFSIDQVSGSISMSKPLDILHQDPFHLTVKATDQGFPQRSDICSVHIHIRISDHSLPVFHDDEYLAEISERSGLGTPVVAISASSPAAVNYDIESGNPNGTFHIDRYTGMITVRKLLDFEMCSSYTLNVSASTSSGAMSRTAVYIYVMDENDNTPIFAKREYIGQIGEAAHTNSLVMSEDNMPLVVQASDVDRDANALLVYEILEEEAAKVFRIDTSTGAISLAAPLDFEIKAEYHFNVQARDSGKPSLYATQPAKVAVHVLDVNDYPPQFTTATYESSVIFPPVLGAEVTRVVAHDADSAISYSIAEGNLDGAFSIHPATGVIIVSNVLRFKPFYQLVVSASDGLHEDSAIVRVNITNVTESGLSFEQKTYSVSVSENLSSVKTLAVLKPRGCYLNEPLSYSLLNPMGRFSISRTSGVMETTGVPFDREDTDAYDVVVILQDTRMPRRTATALVKVFIDDVNDNPPQFLNLPFSMTMSEDTEPGDVLYQVTARDIDLGENGSIVYSMEEDYDLFRIDPTIGDVSIQRPLDFDTLSKYVLTILAMDEGVPSHMTEAQLSIQVRNRTNPVFQTLLYPLKVPESVPPFTTILHVQARNPEGYRLIYNLVEENASKHFHIDFKTGALTVTNSLDYESQNLHVLTVRATDSVSGAFSEASIEVEDVNDNAPFFYQQKYTTSIAEGLPIGSSVLQLSASDLDSGRNKDLTFHMVRTEGNETDFFDIDHQSGLIFLKQVLDHESVNRFRLKIQVVDNGSIALSGETVVLVNVTDVNDNPPDFVSSHFQASLDESAKCGHIVIKIQASDPDIADANHLKYKILSGNEDRYFNINETSGIISFSNICKRNLDPYYNLTVAVSDGVFQKSAPVNIDMINSNRHRPYFRQSTYEAEVTENAEAGTRVIQLAAIDPDDGPYGSVDYTIINKLADEKFAINANGQIVTTQPLDRENPDQRVIAIKVMAKDGGGKVAFCTVKIILADDNDNVPQFKASEYHVAIKSTVNKGSPVIQIMAYDADDGKNADITYTVDEAEGATEDIIEINPFTGVVSVKESLLDMENRIFTFKVKARDGNFPFYNSTVPVRVKVLPPEIPLPKFVEPLYTFSTAEDTPVGTEIGSVRADSNMPLIYSLVDGNTVESNRDKVFSLDKESGTLLLEKTMDHERTKWYHIDVLAQGNHNGTDVASMVSVSIQVRDVNDNQPVFDANPYRAYLAENMPAGTTVIQVTANDPDTDSNGLVTYSLESLSDDDVNITDLFSIDGDTGWIVTVREADCEASRLHRFHVLATDHGGDAKLSSSVLVEVTVTDENDSPPAFSVDAYRGSVAENSHPGRVIVSMTTTDADVSLENRLVTCYITDGDPLGQFAVIHRDEGEWGLITKEPLDREANAAYALTITATDGKFQSPINVHVDVLDENDNTPQCQQVTNSPTSTFVLKVSALDADDGPNALIFFTLHGPDADQFHLDHVTGELFTLAVLDRELVSEYKMVARGTDGGGRSCQVDISLRVLDMNDNAPLFSSSHYHVSVYDNTTRSTPVAAVYAHDADTGQNSEVRYTLLAGDDGYFSLDEFSGVLRLERVLGPDTPTHFQLKVKASDAGLPRPLHSVAAVTVDVVSLNDYQPIFPSVEYTARVPESLAVGSQVVSVSALDGDTSVVYSIASGNEDGHFLLDPKTGVLTLAALLDFEVSQEFYLSVEGTRGRSSLADVTIVVVNVSDVNDNAPVFSRGDYSAEISEERAPGSLVIKVTASDRDGPPNNNLLRYSIVSGDPLRQFAIDPRSGEISICAGLDREERTHYSLTVQAADEGDPPLSSAVLVTITVADANDNPPLFSQVQHSLLLQEGEVVGSGVLQLLVTDKDTPRNGPPFSFHIISGNEDRRFHVDQGGLLSLAAPILGFDLSYYDFTFSKVTDSGHPPLSSICVVTINVTEQSKYPPSVVPLEVFITTAGGFYANRVIGRLHTSDQDPQDVLSYALVSEDPTGHHFSVDRANGKIWVDKNLEEGSYALNVSVTDGRFSVWTAVKVHVWAATQRALDSGLTLRLHGISSEEFLADHWRGLQRSLAQALTFPRQELHLASLQMLPHTPILEILLIWRPQSGLIQSLATNKLAGILSDIEDSLGLDVVHLSYNGCLGDGCPPRRCRNTIHLAGDTMYHFSTARLAYITPRHRWESVCPCNGMSTSHKPNWKGVVVLCSIDGNLFGNHLISSILSSCVSVSESALRFSDEAYLKYVHGMDEDQQDFTVALSFRTFQQDGLLMLANGTDWGSLQVSGGHLHFSFSCGILPPSGLALTSPAVSDGRWHRVLLEVRATSLRLTLDRQSHTVANLGSPCRLMRSSGFLLFGNRRFRGCLEHLELNGEPIAVGDATEWRGPGRRRVFGVYECCSRAGPCDHNPCQNGGVCHEDTSGGERHCRCTGMFYGARCEQKNNPCVSEPCTHGRVCVPKEQGYICNCSMLKKLTFTPFLYSPSWWHRCHNGVDMCSPNPCPSGFLCQVSPGSFHCDPLPQVSPQPGPLLMEIGASVLGLLLLVAIFVCGRKRYIQQRKNKKTKNNSNGYAPSILSKSPKACDQDGGHMELSCMTSSTNDLDHSPFRSLRPRSLAPNDKSHGPVVCSVAPNLPVRPPSSSDNDSVKKTHWDLDYEGVCVHQLDMQGHLNVLGGGKRGSSCLMSVCALSSVYPADPDYFGRPMAATQDFPQFDIVEDVYSSSTVSDSRRNSRFGGFPFPLERSDRRAPLPPCYSNQNLDHFLDPNGVPLPRSQCPDAYTATNYYPAKQAGSLDGHTAAGYKRLSVRLSVAGSSYAEPVGESPNVAQPQTRPSGTDPHSYEETSMLESDFGSCEEVMF</sequence>
<evidence type="ECO:0000256" key="7">
    <source>
        <dbReference type="ARBA" id="ARBA00022837"/>
    </source>
</evidence>
<dbReference type="PROSITE" id="PS50025">
    <property type="entry name" value="LAM_G_DOMAIN"/>
    <property type="match status" value="1"/>
</dbReference>
<dbReference type="GO" id="GO:0007163">
    <property type="term" value="P:establishment or maintenance of cell polarity"/>
    <property type="evidence" value="ECO:0007669"/>
    <property type="project" value="UniProtKB-ARBA"/>
</dbReference>